<dbReference type="Pfam" id="PF12715">
    <property type="entry name" value="Abhydrolase_7"/>
    <property type="match status" value="1"/>
</dbReference>
<evidence type="ECO:0000313" key="1">
    <source>
        <dbReference type="EMBL" id="QDT89297.1"/>
    </source>
</evidence>
<gene>
    <name evidence="1" type="ORF">Pan161_09260</name>
</gene>
<dbReference type="EMBL" id="CP036343">
    <property type="protein sequence ID" value="QDT89297.1"/>
    <property type="molecule type" value="Genomic_DNA"/>
</dbReference>
<proteinExistence type="predicted"/>
<dbReference type="SUPFAM" id="SSF53474">
    <property type="entry name" value="alpha/beta-Hydrolases"/>
    <property type="match status" value="1"/>
</dbReference>
<sequence length="311" mass="34683">MPPTDFKQKLLAGLGGDWPAPPDLNVKHRETIQKDGYRIESLTYEAEVGDPVPAMLLIPDMVSPAHPAPAVAVWHQHAGQYHLGKSEPAGLAGNPMHHTGAALAKEGFVVLCPDALCFEERQDPTGKLKTGNFERFEFLRYVVDGKCMAWKNILDMKRAIDFLQSRAEVIDEKIGCYGHSMGSTHTWLIGPWEPRLKCLVGNCCLPTYKGIHREHMLHCFPNFIPGIYEFGDTPDIAALIAPRPLHLNFGELDGGSPIDEVRSGVKIIANNYAVMNAETNFTYYIEEGSGHVLSPIMWEKTLSQFQRYLKT</sequence>
<dbReference type="GO" id="GO:0016787">
    <property type="term" value="F:hydrolase activity"/>
    <property type="evidence" value="ECO:0007669"/>
    <property type="project" value="UniProtKB-KW"/>
</dbReference>
<dbReference type="InterPro" id="IPR050261">
    <property type="entry name" value="FrsA_esterase"/>
</dbReference>
<protein>
    <submittedName>
        <fullName evidence="1">Abhydrolase family protein</fullName>
    </submittedName>
</protein>
<dbReference type="RefSeq" id="WP_145224402.1">
    <property type="nucleotide sequence ID" value="NZ_CP036343.1"/>
</dbReference>
<name>A0A517V8G1_9PLAN</name>
<dbReference type="PANTHER" id="PTHR22946">
    <property type="entry name" value="DIENELACTONE HYDROLASE DOMAIN-CONTAINING PROTEIN-RELATED"/>
    <property type="match status" value="1"/>
</dbReference>
<dbReference type="OrthoDB" id="8183145at2"/>
<dbReference type="KEGG" id="gax:Pan161_09260"/>
<dbReference type="AlphaFoldDB" id="A0A517V8G1"/>
<accession>A0A517V8G1</accession>
<keyword evidence="1" id="KW-0378">Hydrolase</keyword>
<organism evidence="1 2">
    <name type="scientific">Gimesia algae</name>
    <dbReference type="NCBI Taxonomy" id="2527971"/>
    <lineage>
        <taxon>Bacteria</taxon>
        <taxon>Pseudomonadati</taxon>
        <taxon>Planctomycetota</taxon>
        <taxon>Planctomycetia</taxon>
        <taxon>Planctomycetales</taxon>
        <taxon>Planctomycetaceae</taxon>
        <taxon>Gimesia</taxon>
    </lineage>
</organism>
<dbReference type="Gene3D" id="3.40.50.1820">
    <property type="entry name" value="alpha/beta hydrolase"/>
    <property type="match status" value="1"/>
</dbReference>
<dbReference type="Proteomes" id="UP000316855">
    <property type="component" value="Chromosome"/>
</dbReference>
<dbReference type="InterPro" id="IPR029058">
    <property type="entry name" value="AB_hydrolase_fold"/>
</dbReference>
<dbReference type="InterPro" id="IPR025890">
    <property type="entry name" value="Abhydrolase_bac"/>
</dbReference>
<reference evidence="1 2" key="1">
    <citation type="submission" date="2019-02" db="EMBL/GenBank/DDBJ databases">
        <title>Deep-cultivation of Planctomycetes and their phenomic and genomic characterization uncovers novel biology.</title>
        <authorList>
            <person name="Wiegand S."/>
            <person name="Jogler M."/>
            <person name="Boedeker C."/>
            <person name="Pinto D."/>
            <person name="Vollmers J."/>
            <person name="Rivas-Marin E."/>
            <person name="Kohn T."/>
            <person name="Peeters S.H."/>
            <person name="Heuer A."/>
            <person name="Rast P."/>
            <person name="Oberbeckmann S."/>
            <person name="Bunk B."/>
            <person name="Jeske O."/>
            <person name="Meyerdierks A."/>
            <person name="Storesund J.E."/>
            <person name="Kallscheuer N."/>
            <person name="Luecker S."/>
            <person name="Lage O.M."/>
            <person name="Pohl T."/>
            <person name="Merkel B.J."/>
            <person name="Hornburger P."/>
            <person name="Mueller R.-W."/>
            <person name="Bruemmer F."/>
            <person name="Labrenz M."/>
            <person name="Spormann A.M."/>
            <person name="Op den Camp H."/>
            <person name="Overmann J."/>
            <person name="Amann R."/>
            <person name="Jetten M.S.M."/>
            <person name="Mascher T."/>
            <person name="Medema M.H."/>
            <person name="Devos D.P."/>
            <person name="Kaster A.-K."/>
            <person name="Ovreas L."/>
            <person name="Rohde M."/>
            <person name="Galperin M.Y."/>
            <person name="Jogler C."/>
        </authorList>
    </citation>
    <scope>NUCLEOTIDE SEQUENCE [LARGE SCALE GENOMIC DNA]</scope>
    <source>
        <strain evidence="1 2">Pan161</strain>
    </source>
</reference>
<keyword evidence="2" id="KW-1185">Reference proteome</keyword>
<evidence type="ECO:0000313" key="2">
    <source>
        <dbReference type="Proteomes" id="UP000316855"/>
    </source>
</evidence>